<evidence type="ECO:0000313" key="18">
    <source>
        <dbReference type="Proteomes" id="UP000769766"/>
    </source>
</evidence>
<keyword evidence="11 16" id="KW-0067">ATP-binding</keyword>
<evidence type="ECO:0000256" key="4">
    <source>
        <dbReference type="ARBA" id="ARBA00005225"/>
    </source>
</evidence>
<comment type="catalytic activity">
    <reaction evidence="1 16">
        <text>(R)-pantothenate + ATP = (R)-4'-phosphopantothenate + ADP + H(+)</text>
        <dbReference type="Rhea" id="RHEA:16373"/>
        <dbReference type="ChEBI" id="CHEBI:10986"/>
        <dbReference type="ChEBI" id="CHEBI:15378"/>
        <dbReference type="ChEBI" id="CHEBI:29032"/>
        <dbReference type="ChEBI" id="CHEBI:30616"/>
        <dbReference type="ChEBI" id="CHEBI:456216"/>
        <dbReference type="EC" id="2.7.1.33"/>
    </reaction>
</comment>
<evidence type="ECO:0000256" key="11">
    <source>
        <dbReference type="ARBA" id="ARBA00022840"/>
    </source>
</evidence>
<dbReference type="AlphaFoldDB" id="A0A932G262"/>
<dbReference type="Gene3D" id="3.30.420.40">
    <property type="match status" value="2"/>
</dbReference>
<reference evidence="17" key="1">
    <citation type="submission" date="2020-07" db="EMBL/GenBank/DDBJ databases">
        <title>Huge and variable diversity of episymbiotic CPR bacteria and DPANN archaea in groundwater ecosystems.</title>
        <authorList>
            <person name="He C.Y."/>
            <person name="Keren R."/>
            <person name="Whittaker M."/>
            <person name="Farag I.F."/>
            <person name="Doudna J."/>
            <person name="Cate J.H.D."/>
            <person name="Banfield J.F."/>
        </authorList>
    </citation>
    <scope>NUCLEOTIDE SEQUENCE</scope>
    <source>
        <strain evidence="17">NC_groundwater_672_Ag_B-0.1um_62_36</strain>
    </source>
</reference>
<dbReference type="Proteomes" id="UP000769766">
    <property type="component" value="Unassembled WGS sequence"/>
</dbReference>
<dbReference type="NCBIfam" id="TIGR00671">
    <property type="entry name" value="baf"/>
    <property type="match status" value="1"/>
</dbReference>
<feature type="binding site" evidence="16">
    <location>
        <position position="129"/>
    </location>
    <ligand>
        <name>K(+)</name>
        <dbReference type="ChEBI" id="CHEBI:29103"/>
    </ligand>
</feature>
<keyword evidence="16" id="KW-0479">Metal-binding</keyword>
<evidence type="ECO:0000256" key="16">
    <source>
        <dbReference type="HAMAP-Rule" id="MF_01274"/>
    </source>
</evidence>
<dbReference type="NCBIfam" id="NF009848">
    <property type="entry name" value="PRK13318.1-6"/>
    <property type="match status" value="1"/>
</dbReference>
<keyword evidence="13 16" id="KW-0173">Coenzyme A biosynthesis</keyword>
<dbReference type="GO" id="GO:0046872">
    <property type="term" value="F:metal ion binding"/>
    <property type="evidence" value="ECO:0007669"/>
    <property type="project" value="UniProtKB-KW"/>
</dbReference>
<dbReference type="SUPFAM" id="SSF53067">
    <property type="entry name" value="Actin-like ATPase domain"/>
    <property type="match status" value="2"/>
</dbReference>
<feature type="active site" description="Proton acceptor" evidence="16">
    <location>
        <position position="109"/>
    </location>
</feature>
<evidence type="ECO:0000313" key="17">
    <source>
        <dbReference type="EMBL" id="MBI2877945.1"/>
    </source>
</evidence>
<comment type="similarity">
    <text evidence="14 16">Belongs to the type III pantothenate kinase family.</text>
</comment>
<feature type="binding site" evidence="16">
    <location>
        <position position="132"/>
    </location>
    <ligand>
        <name>ATP</name>
        <dbReference type="ChEBI" id="CHEBI:30616"/>
    </ligand>
</feature>
<protein>
    <recommendedName>
        <fullName evidence="15 16">Type III pantothenate kinase</fullName>
        <ecNumber evidence="6 16">2.7.1.33</ecNumber>
    </recommendedName>
    <alternativeName>
        <fullName evidence="16">PanK-III</fullName>
    </alternativeName>
    <alternativeName>
        <fullName evidence="16">Pantothenic acid kinase</fullName>
    </alternativeName>
</protein>
<dbReference type="GO" id="GO:0005524">
    <property type="term" value="F:ATP binding"/>
    <property type="evidence" value="ECO:0007669"/>
    <property type="project" value="UniProtKB-UniRule"/>
</dbReference>
<dbReference type="CDD" id="cd24015">
    <property type="entry name" value="ASKHA_NBD_PanK-III"/>
    <property type="match status" value="1"/>
</dbReference>
<comment type="cofactor">
    <cofactor evidence="2">
        <name>K(+)</name>
        <dbReference type="ChEBI" id="CHEBI:29103"/>
    </cofactor>
</comment>
<evidence type="ECO:0000256" key="14">
    <source>
        <dbReference type="ARBA" id="ARBA00038036"/>
    </source>
</evidence>
<evidence type="ECO:0000256" key="8">
    <source>
        <dbReference type="ARBA" id="ARBA00022679"/>
    </source>
</evidence>
<dbReference type="GO" id="GO:0015937">
    <property type="term" value="P:coenzyme A biosynthetic process"/>
    <property type="evidence" value="ECO:0007669"/>
    <property type="project" value="UniProtKB-UniRule"/>
</dbReference>
<keyword evidence="8 16" id="KW-0808">Transferase</keyword>
<dbReference type="GO" id="GO:0004594">
    <property type="term" value="F:pantothenate kinase activity"/>
    <property type="evidence" value="ECO:0007669"/>
    <property type="project" value="UniProtKB-UniRule"/>
</dbReference>
<keyword evidence="7 16" id="KW-0963">Cytoplasm</keyword>
<comment type="caution">
    <text evidence="17">The sequence shown here is derived from an EMBL/GenBank/DDBJ whole genome shotgun (WGS) entry which is preliminary data.</text>
</comment>
<comment type="cofactor">
    <cofactor evidence="16">
        <name>NH4(+)</name>
        <dbReference type="ChEBI" id="CHEBI:28938"/>
    </cofactor>
    <cofactor evidence="16">
        <name>K(+)</name>
        <dbReference type="ChEBI" id="CHEBI:29103"/>
    </cofactor>
    <text evidence="16">A monovalent cation. Ammonium or potassium.</text>
</comment>
<dbReference type="PANTHER" id="PTHR34265">
    <property type="entry name" value="TYPE III PANTOTHENATE KINASE"/>
    <property type="match status" value="1"/>
</dbReference>
<dbReference type="GO" id="GO:0005737">
    <property type="term" value="C:cytoplasm"/>
    <property type="evidence" value="ECO:0007669"/>
    <property type="project" value="UniProtKB-SubCell"/>
</dbReference>
<keyword evidence="12 16" id="KW-0630">Potassium</keyword>
<evidence type="ECO:0000256" key="7">
    <source>
        <dbReference type="ARBA" id="ARBA00022490"/>
    </source>
</evidence>
<accession>A0A932G262</accession>
<organism evidence="17 18">
    <name type="scientific">Tectimicrobiota bacterium</name>
    <dbReference type="NCBI Taxonomy" id="2528274"/>
    <lineage>
        <taxon>Bacteria</taxon>
        <taxon>Pseudomonadati</taxon>
        <taxon>Nitrospinota/Tectimicrobiota group</taxon>
        <taxon>Candidatus Tectimicrobiota</taxon>
    </lineage>
</organism>
<evidence type="ECO:0000256" key="10">
    <source>
        <dbReference type="ARBA" id="ARBA00022777"/>
    </source>
</evidence>
<dbReference type="PANTHER" id="PTHR34265:SF1">
    <property type="entry name" value="TYPE III PANTOTHENATE KINASE"/>
    <property type="match status" value="1"/>
</dbReference>
<feature type="binding site" evidence="16">
    <location>
        <begin position="107"/>
        <end position="110"/>
    </location>
    <ligand>
        <name>substrate</name>
    </ligand>
</feature>
<proteinExistence type="inferred from homology"/>
<evidence type="ECO:0000256" key="6">
    <source>
        <dbReference type="ARBA" id="ARBA00012102"/>
    </source>
</evidence>
<evidence type="ECO:0000256" key="15">
    <source>
        <dbReference type="ARBA" id="ARBA00040883"/>
    </source>
</evidence>
<dbReference type="HAMAP" id="MF_01274">
    <property type="entry name" value="Pantothen_kinase_3"/>
    <property type="match status" value="1"/>
</dbReference>
<dbReference type="EC" id="2.7.1.33" evidence="6 16"/>
<dbReference type="InterPro" id="IPR004619">
    <property type="entry name" value="Type_III_PanK"/>
</dbReference>
<evidence type="ECO:0000256" key="9">
    <source>
        <dbReference type="ARBA" id="ARBA00022741"/>
    </source>
</evidence>
<comment type="subcellular location">
    <subcellularLocation>
        <location evidence="3 16">Cytoplasm</location>
    </subcellularLocation>
</comment>
<dbReference type="NCBIfam" id="NF009855">
    <property type="entry name" value="PRK13321.1"/>
    <property type="match status" value="1"/>
</dbReference>
<sequence length="258" mass="28324">MLLVADVGNTNSVLGVFRGEELVIDWRIATRKHQTADEYGILVRYLFSLSPIDFRDVTDVIISSVVPPLLPVMLTMFQRYFHATPLVVEPGIKTGIQILVDNPREVGADRIVNAVAAYERYGGPTIVVDFGTATTFDVISRKGDYLGGVISPGITISMEALFNEAAKLPRVELVRPKNVIGKNTVHSIQSGVLYGYAGLIDGTVQRIKKEIEAEAYVVATGGLAGLIAPISETIQEVDPYLTLKGLRLIYERNKRHEL</sequence>
<keyword evidence="9 16" id="KW-0547">Nucleotide-binding</keyword>
<evidence type="ECO:0000256" key="3">
    <source>
        <dbReference type="ARBA" id="ARBA00004496"/>
    </source>
</evidence>
<comment type="subunit">
    <text evidence="5 16">Homodimer.</text>
</comment>
<evidence type="ECO:0000256" key="12">
    <source>
        <dbReference type="ARBA" id="ARBA00022958"/>
    </source>
</evidence>
<comment type="pathway">
    <text evidence="4 16">Cofactor biosynthesis; coenzyme A biosynthesis; CoA from (R)-pantothenate: step 1/5.</text>
</comment>
<dbReference type="EMBL" id="JACPRF010000420">
    <property type="protein sequence ID" value="MBI2877945.1"/>
    <property type="molecule type" value="Genomic_DNA"/>
</dbReference>
<dbReference type="InterPro" id="IPR043129">
    <property type="entry name" value="ATPase_NBD"/>
</dbReference>
<evidence type="ECO:0000256" key="13">
    <source>
        <dbReference type="ARBA" id="ARBA00022993"/>
    </source>
</evidence>
<feature type="binding site" evidence="16">
    <location>
        <position position="184"/>
    </location>
    <ligand>
        <name>substrate</name>
    </ligand>
</feature>
<dbReference type="Pfam" id="PF03309">
    <property type="entry name" value="Pan_kinase"/>
    <property type="match status" value="1"/>
</dbReference>
<comment type="function">
    <text evidence="16">Catalyzes the phosphorylation of pantothenate (Pan), the first step in CoA biosynthesis.</text>
</comment>
<keyword evidence="10 16" id="KW-0418">Kinase</keyword>
<name>A0A932G262_UNCTE</name>
<gene>
    <name evidence="16" type="primary">coaX</name>
    <name evidence="17" type="ORF">HYY20_13800</name>
</gene>
<comment type="caution">
    <text evidence="16">Lacks conserved residue(s) required for the propagation of feature annotation.</text>
</comment>
<evidence type="ECO:0000256" key="1">
    <source>
        <dbReference type="ARBA" id="ARBA00001206"/>
    </source>
</evidence>
<feature type="binding site" evidence="16">
    <location>
        <begin position="6"/>
        <end position="13"/>
    </location>
    <ligand>
        <name>ATP</name>
        <dbReference type="ChEBI" id="CHEBI:30616"/>
    </ligand>
</feature>
<evidence type="ECO:0000256" key="2">
    <source>
        <dbReference type="ARBA" id="ARBA00001958"/>
    </source>
</evidence>
<evidence type="ECO:0000256" key="5">
    <source>
        <dbReference type="ARBA" id="ARBA00011738"/>
    </source>
</evidence>